<feature type="transmembrane region" description="Helical" evidence="7">
    <location>
        <begin position="48"/>
        <end position="68"/>
    </location>
</feature>
<dbReference type="GO" id="GO:0005886">
    <property type="term" value="C:plasma membrane"/>
    <property type="evidence" value="ECO:0007669"/>
    <property type="project" value="TreeGrafter"/>
</dbReference>
<feature type="compositionally biased region" description="Low complexity" evidence="6">
    <location>
        <begin position="348"/>
        <end position="365"/>
    </location>
</feature>
<organism evidence="10 11">
    <name type="scientific">Ambispora leptoticha</name>
    <dbReference type="NCBI Taxonomy" id="144679"/>
    <lineage>
        <taxon>Eukaryota</taxon>
        <taxon>Fungi</taxon>
        <taxon>Fungi incertae sedis</taxon>
        <taxon>Mucoromycota</taxon>
        <taxon>Glomeromycotina</taxon>
        <taxon>Glomeromycetes</taxon>
        <taxon>Archaeosporales</taxon>
        <taxon>Ambisporaceae</taxon>
        <taxon>Ambispora</taxon>
    </lineage>
</organism>
<evidence type="ECO:0000256" key="1">
    <source>
        <dbReference type="ARBA" id="ARBA00004141"/>
    </source>
</evidence>
<dbReference type="InterPro" id="IPR023298">
    <property type="entry name" value="ATPase_P-typ_TM_dom_sf"/>
</dbReference>
<evidence type="ECO:0000256" key="4">
    <source>
        <dbReference type="ARBA" id="ARBA00022723"/>
    </source>
</evidence>
<feature type="compositionally biased region" description="Low complexity" evidence="6">
    <location>
        <begin position="321"/>
        <end position="332"/>
    </location>
</feature>
<dbReference type="EMBL" id="CAJVPS010001932">
    <property type="protein sequence ID" value="CAG8554938.1"/>
    <property type="molecule type" value="Genomic_DNA"/>
</dbReference>
<evidence type="ECO:0000256" key="7">
    <source>
        <dbReference type="SAM" id="Phobius"/>
    </source>
</evidence>
<feature type="chain" id="PRO_5040297948" evidence="8">
    <location>
        <begin position="25"/>
        <end position="388"/>
    </location>
</feature>
<dbReference type="PANTHER" id="PTHR24092:SF180">
    <property type="entry name" value="PHOSPHOLIPID-TRANSPORTING ATPASE DNF1-RELATED"/>
    <property type="match status" value="1"/>
</dbReference>
<dbReference type="Proteomes" id="UP000789508">
    <property type="component" value="Unassembled WGS sequence"/>
</dbReference>
<evidence type="ECO:0000259" key="9">
    <source>
        <dbReference type="Pfam" id="PF16212"/>
    </source>
</evidence>
<dbReference type="GO" id="GO:0140326">
    <property type="term" value="F:ATPase-coupled intramembrane lipid transporter activity"/>
    <property type="evidence" value="ECO:0007669"/>
    <property type="project" value="TreeGrafter"/>
</dbReference>
<accession>A0A9N9FQQ0</accession>
<comment type="subcellular location">
    <subcellularLocation>
        <location evidence="2">Endomembrane system</location>
    </subcellularLocation>
    <subcellularLocation>
        <location evidence="1">Membrane</location>
        <topology evidence="1">Multi-pass membrane protein</topology>
    </subcellularLocation>
</comment>
<feature type="transmembrane region" description="Helical" evidence="7">
    <location>
        <begin position="115"/>
        <end position="142"/>
    </location>
</feature>
<evidence type="ECO:0000256" key="6">
    <source>
        <dbReference type="SAM" id="MobiDB-lite"/>
    </source>
</evidence>
<feature type="domain" description="P-type ATPase C-terminal" evidence="9">
    <location>
        <begin position="1"/>
        <end position="181"/>
    </location>
</feature>
<feature type="region of interest" description="Disordered" evidence="6">
    <location>
        <begin position="214"/>
        <end position="254"/>
    </location>
</feature>
<keyword evidence="7" id="KW-1133">Transmembrane helix</keyword>
<dbReference type="OrthoDB" id="377733at2759"/>
<evidence type="ECO:0000256" key="8">
    <source>
        <dbReference type="SAM" id="SignalP"/>
    </source>
</evidence>
<dbReference type="GO" id="GO:0045332">
    <property type="term" value="P:phospholipid translocation"/>
    <property type="evidence" value="ECO:0007669"/>
    <property type="project" value="TreeGrafter"/>
</dbReference>
<proteinExistence type="predicted"/>
<feature type="transmembrane region" description="Helical" evidence="7">
    <location>
        <begin position="154"/>
        <end position="172"/>
    </location>
</feature>
<feature type="region of interest" description="Disordered" evidence="6">
    <location>
        <begin position="307"/>
        <end position="388"/>
    </location>
</feature>
<keyword evidence="4" id="KW-0479">Metal-binding</keyword>
<evidence type="ECO:0000313" key="10">
    <source>
        <dbReference type="EMBL" id="CAG8554938.1"/>
    </source>
</evidence>
<dbReference type="GO" id="GO:0046872">
    <property type="term" value="F:metal ion binding"/>
    <property type="evidence" value="ECO:0007669"/>
    <property type="project" value="UniProtKB-KW"/>
</dbReference>
<evidence type="ECO:0000256" key="5">
    <source>
        <dbReference type="ARBA" id="ARBA00022842"/>
    </source>
</evidence>
<dbReference type="SUPFAM" id="SSF81665">
    <property type="entry name" value="Calcium ATPase, transmembrane domain M"/>
    <property type="match status" value="1"/>
</dbReference>
<reference evidence="10" key="1">
    <citation type="submission" date="2021-06" db="EMBL/GenBank/DDBJ databases">
        <authorList>
            <person name="Kallberg Y."/>
            <person name="Tangrot J."/>
            <person name="Rosling A."/>
        </authorList>
    </citation>
    <scope>NUCLEOTIDE SEQUENCE</scope>
    <source>
        <strain evidence="10">FL130A</strain>
    </source>
</reference>
<evidence type="ECO:0000256" key="2">
    <source>
        <dbReference type="ARBA" id="ARBA00004308"/>
    </source>
</evidence>
<sequence>MFYNLVFTAFPVMFLGAFDQDVDAKTSLKYPQLYKRGILQQDFTKSKFWLYVLDAFYQSLICFFIPYATMLHGKSHANGLDNNGLQQMGTLVAGSVVATTNLYVGLNILNWTWPIFVIIGLSIISFYAWTEFYSLVASVGFFRVDQILFTEVEFWLTISLAVFISILPRFTVKYLHKTYWPFDVDIIREQVYRLKKRKHRKKLRSHEAPEDEIPIAPRKIDESSGASTAQHEYPESDSEQEIPEPQVKAATLPRTMSLRSEDQMLFMSSGKRQSFTGFAFSGEESGFELFRRSIYRPIQDRVDLHRAQSLATSTPRRNIDNNNNRFSSPSSPIHRSRTLPSNLFRRVPSPLSSPLNNSNSDTENNGGRGRRGTEGGEEVELSSYQEDL</sequence>
<keyword evidence="8" id="KW-0732">Signal</keyword>
<evidence type="ECO:0000256" key="3">
    <source>
        <dbReference type="ARBA" id="ARBA00022448"/>
    </source>
</evidence>
<comment type="caution">
    <text evidence="10">The sequence shown here is derived from an EMBL/GenBank/DDBJ whole genome shotgun (WGS) entry which is preliminary data.</text>
</comment>
<feature type="compositionally biased region" description="Acidic residues" evidence="6">
    <location>
        <begin position="375"/>
        <end position="388"/>
    </location>
</feature>
<dbReference type="InterPro" id="IPR032630">
    <property type="entry name" value="P_typ_ATPase_c"/>
</dbReference>
<gene>
    <name evidence="10" type="ORF">ALEPTO_LOCUS6063</name>
</gene>
<protein>
    <submittedName>
        <fullName evidence="10">10832_t:CDS:1</fullName>
    </submittedName>
</protein>
<dbReference type="PANTHER" id="PTHR24092">
    <property type="entry name" value="PROBABLE PHOSPHOLIPID-TRANSPORTING ATPASE"/>
    <property type="match status" value="1"/>
</dbReference>
<keyword evidence="5" id="KW-0460">Magnesium</keyword>
<keyword evidence="7" id="KW-0472">Membrane</keyword>
<feature type="transmembrane region" description="Helical" evidence="7">
    <location>
        <begin position="89"/>
        <end position="109"/>
    </location>
</feature>
<keyword evidence="11" id="KW-1185">Reference proteome</keyword>
<keyword evidence="7" id="KW-0812">Transmembrane</keyword>
<dbReference type="Pfam" id="PF16212">
    <property type="entry name" value="PhoLip_ATPase_C"/>
    <property type="match status" value="1"/>
</dbReference>
<feature type="signal peptide" evidence="8">
    <location>
        <begin position="1"/>
        <end position="24"/>
    </location>
</feature>
<name>A0A9N9FQQ0_9GLOM</name>
<evidence type="ECO:0000313" key="11">
    <source>
        <dbReference type="Proteomes" id="UP000789508"/>
    </source>
</evidence>
<keyword evidence="3" id="KW-0813">Transport</keyword>
<dbReference type="AlphaFoldDB" id="A0A9N9FQQ0"/>